<dbReference type="Gene3D" id="3.30.1330.60">
    <property type="entry name" value="OmpA-like domain"/>
    <property type="match status" value="1"/>
</dbReference>
<dbReference type="Pfam" id="PF00691">
    <property type="entry name" value="OmpA"/>
    <property type="match status" value="1"/>
</dbReference>
<dbReference type="SUPFAM" id="SSF103088">
    <property type="entry name" value="OmpA-like"/>
    <property type="match status" value="1"/>
</dbReference>
<proteinExistence type="predicted"/>
<sequence>MTVRSFSALRHAGPPALLALLLLSGCVMFEDNVSQGYATNKDFDGSKISFTTADVRTVISRNRFGDDPQNNQNKKIICSEPSPDIAMAIAMVSKLSADRSQEVSTTVKEFSGSAKETMGVTAEHNLTQTLTQLVGRSVAVQALRDGTFRACEAYANGAIDKDEYALILSQYGDVLSTLILAENAEKSKIDAVAGNYVAYSLPRLTHAMFVACVQNKKIATKGQVNPNNEGNPFLDRFCESFASQDGLKTIMADMQPTPYSAPAADKAAKDDKAATAAVKSWTVEFTRTYELNAVEAAKIKDAATALTTALKTDKTATLKIVGHATETPPPPAGTTNEGVALKRAETVMNILVNAHQIDSDKIDPSGDAKSEPKRKVAVITLKTAPPK</sequence>
<evidence type="ECO:0000259" key="3">
    <source>
        <dbReference type="Pfam" id="PF00691"/>
    </source>
</evidence>
<evidence type="ECO:0000313" key="5">
    <source>
        <dbReference type="Proteomes" id="UP001597296"/>
    </source>
</evidence>
<protein>
    <submittedName>
        <fullName evidence="4">OmpA family protein</fullName>
    </submittedName>
</protein>
<feature type="region of interest" description="Disordered" evidence="1">
    <location>
        <begin position="356"/>
        <end position="387"/>
    </location>
</feature>
<dbReference type="RefSeq" id="WP_377316186.1">
    <property type="nucleotide sequence ID" value="NZ_JBHUIY010000018.1"/>
</dbReference>
<evidence type="ECO:0000256" key="2">
    <source>
        <dbReference type="SAM" id="SignalP"/>
    </source>
</evidence>
<feature type="signal peptide" evidence="2">
    <location>
        <begin position="1"/>
        <end position="29"/>
    </location>
</feature>
<dbReference type="PROSITE" id="PS51257">
    <property type="entry name" value="PROKAR_LIPOPROTEIN"/>
    <property type="match status" value="1"/>
</dbReference>
<accession>A0ABW5CBG5</accession>
<dbReference type="InterPro" id="IPR036737">
    <property type="entry name" value="OmpA-like_sf"/>
</dbReference>
<name>A0ABW5CBG5_9PROT</name>
<keyword evidence="2" id="KW-0732">Signal</keyword>
<feature type="domain" description="OmpA-like" evidence="3">
    <location>
        <begin position="288"/>
        <end position="374"/>
    </location>
</feature>
<dbReference type="Proteomes" id="UP001597296">
    <property type="component" value="Unassembled WGS sequence"/>
</dbReference>
<feature type="compositionally biased region" description="Basic and acidic residues" evidence="1">
    <location>
        <begin position="357"/>
        <end position="374"/>
    </location>
</feature>
<gene>
    <name evidence="4" type="ORF">ACFSNB_10315</name>
</gene>
<organism evidence="4 5">
    <name type="scientific">Phaeospirillum tilakii</name>
    <dbReference type="NCBI Taxonomy" id="741673"/>
    <lineage>
        <taxon>Bacteria</taxon>
        <taxon>Pseudomonadati</taxon>
        <taxon>Pseudomonadota</taxon>
        <taxon>Alphaproteobacteria</taxon>
        <taxon>Rhodospirillales</taxon>
        <taxon>Rhodospirillaceae</taxon>
        <taxon>Phaeospirillum</taxon>
    </lineage>
</organism>
<evidence type="ECO:0000313" key="4">
    <source>
        <dbReference type="EMBL" id="MFD2234202.1"/>
    </source>
</evidence>
<evidence type="ECO:0000256" key="1">
    <source>
        <dbReference type="SAM" id="MobiDB-lite"/>
    </source>
</evidence>
<feature type="chain" id="PRO_5045261699" evidence="2">
    <location>
        <begin position="30"/>
        <end position="387"/>
    </location>
</feature>
<dbReference type="EMBL" id="JBHUIY010000018">
    <property type="protein sequence ID" value="MFD2234202.1"/>
    <property type="molecule type" value="Genomic_DNA"/>
</dbReference>
<keyword evidence="5" id="KW-1185">Reference proteome</keyword>
<comment type="caution">
    <text evidence="4">The sequence shown here is derived from an EMBL/GenBank/DDBJ whole genome shotgun (WGS) entry which is preliminary data.</text>
</comment>
<dbReference type="InterPro" id="IPR006665">
    <property type="entry name" value="OmpA-like"/>
</dbReference>
<reference evidence="5" key="1">
    <citation type="journal article" date="2019" name="Int. J. Syst. Evol. Microbiol.">
        <title>The Global Catalogue of Microorganisms (GCM) 10K type strain sequencing project: providing services to taxonomists for standard genome sequencing and annotation.</title>
        <authorList>
            <consortium name="The Broad Institute Genomics Platform"/>
            <consortium name="The Broad Institute Genome Sequencing Center for Infectious Disease"/>
            <person name="Wu L."/>
            <person name="Ma J."/>
        </authorList>
    </citation>
    <scope>NUCLEOTIDE SEQUENCE [LARGE SCALE GENOMIC DNA]</scope>
    <source>
        <strain evidence="5">KCTC 15012</strain>
    </source>
</reference>